<proteinExistence type="inferred from homology"/>
<dbReference type="SUPFAM" id="SSF52402">
    <property type="entry name" value="Adenine nucleotide alpha hydrolases-like"/>
    <property type="match status" value="1"/>
</dbReference>
<dbReference type="Proteomes" id="UP000548787">
    <property type="component" value="Unassembled WGS sequence"/>
</dbReference>
<protein>
    <submittedName>
        <fullName evidence="3">Universal stress protein</fullName>
    </submittedName>
</protein>
<feature type="domain" description="UspA" evidence="2">
    <location>
        <begin position="1"/>
        <end position="139"/>
    </location>
</feature>
<keyword evidence="4" id="KW-1185">Reference proteome</keyword>
<dbReference type="PRINTS" id="PR01438">
    <property type="entry name" value="UNVRSLSTRESS"/>
</dbReference>
<evidence type="ECO:0000256" key="1">
    <source>
        <dbReference type="ARBA" id="ARBA00008791"/>
    </source>
</evidence>
<sequence>MKNILLAADGSVHAVNATEEIVKLSKGFPDVHVTVISVIDSSESKSAALDLKSNKDLLHMRRLKKMEDTLNKLEKAKIEYQVELLHGDPGPSIIKYASEHEIDLLVLGSRGLNSLQEMVMGSVSHKIVKQVACPVLVVK</sequence>
<name>A0A7W1YF63_9LIST</name>
<evidence type="ECO:0000259" key="2">
    <source>
        <dbReference type="Pfam" id="PF00582"/>
    </source>
</evidence>
<organism evidence="3 4">
    <name type="scientific">Listeria rustica</name>
    <dbReference type="NCBI Taxonomy" id="2713503"/>
    <lineage>
        <taxon>Bacteria</taxon>
        <taxon>Bacillati</taxon>
        <taxon>Bacillota</taxon>
        <taxon>Bacilli</taxon>
        <taxon>Bacillales</taxon>
        <taxon>Listeriaceae</taxon>
        <taxon>Listeria</taxon>
    </lineage>
</organism>
<dbReference type="Pfam" id="PF00582">
    <property type="entry name" value="Usp"/>
    <property type="match status" value="1"/>
</dbReference>
<evidence type="ECO:0000313" key="4">
    <source>
        <dbReference type="Proteomes" id="UP000548787"/>
    </source>
</evidence>
<comment type="caution">
    <text evidence="3">The sequence shown here is derived from an EMBL/GenBank/DDBJ whole genome shotgun (WGS) entry which is preliminary data.</text>
</comment>
<dbReference type="InterPro" id="IPR006015">
    <property type="entry name" value="Universal_stress_UspA"/>
</dbReference>
<evidence type="ECO:0000313" key="3">
    <source>
        <dbReference type="EMBL" id="MBA3925292.1"/>
    </source>
</evidence>
<dbReference type="PANTHER" id="PTHR46268:SF6">
    <property type="entry name" value="UNIVERSAL STRESS PROTEIN UP12"/>
    <property type="match status" value="1"/>
</dbReference>
<dbReference type="Gene3D" id="3.40.50.620">
    <property type="entry name" value="HUPs"/>
    <property type="match status" value="1"/>
</dbReference>
<comment type="similarity">
    <text evidence="1">Belongs to the universal stress protein A family.</text>
</comment>
<dbReference type="EMBL" id="JABJVM010000002">
    <property type="protein sequence ID" value="MBA3925292.1"/>
    <property type="molecule type" value="Genomic_DNA"/>
</dbReference>
<dbReference type="InterPro" id="IPR014729">
    <property type="entry name" value="Rossmann-like_a/b/a_fold"/>
</dbReference>
<dbReference type="CDD" id="cd00293">
    <property type="entry name" value="USP-like"/>
    <property type="match status" value="1"/>
</dbReference>
<accession>A0A7W1YF63</accession>
<dbReference type="InterPro" id="IPR006016">
    <property type="entry name" value="UspA"/>
</dbReference>
<reference evidence="3 4" key="1">
    <citation type="submission" date="2020-08" db="EMBL/GenBank/DDBJ databases">
        <title>Listeria ohnekaius sp. nov. and Listeria portnoyii sp. nov. isolated from non-agricultural and natural environments.</title>
        <authorList>
            <person name="Weller D."/>
            <person name="Belias A.M."/>
            <person name="Liao J."/>
            <person name="Guo S."/>
            <person name="Orsi R.H."/>
            <person name="Wiedmann M."/>
        </authorList>
    </citation>
    <scope>NUCLEOTIDE SEQUENCE [LARGE SCALE GENOMIC DNA]</scope>
    <source>
        <strain evidence="3 4">FSL W9-0585</strain>
    </source>
</reference>
<dbReference type="RefSeq" id="WP_181675525.1">
    <property type="nucleotide sequence ID" value="NZ_JABJVM010000002.1"/>
</dbReference>
<gene>
    <name evidence="3" type="ORF">HPK16_02965</name>
</gene>
<dbReference type="AlphaFoldDB" id="A0A7W1YF63"/>
<dbReference type="PANTHER" id="PTHR46268">
    <property type="entry name" value="STRESS RESPONSE PROTEIN NHAX"/>
    <property type="match status" value="1"/>
</dbReference>